<comment type="caution">
    <text evidence="1">The sequence shown here is derived from an EMBL/GenBank/DDBJ whole genome shotgun (WGS) entry which is preliminary data.</text>
</comment>
<organism evidence="1 2">
    <name type="scientific">Ensete ventricosum</name>
    <name type="common">Abyssinian banana</name>
    <name type="synonym">Musa ensete</name>
    <dbReference type="NCBI Taxonomy" id="4639"/>
    <lineage>
        <taxon>Eukaryota</taxon>
        <taxon>Viridiplantae</taxon>
        <taxon>Streptophyta</taxon>
        <taxon>Embryophyta</taxon>
        <taxon>Tracheophyta</taxon>
        <taxon>Spermatophyta</taxon>
        <taxon>Magnoliopsida</taxon>
        <taxon>Liliopsida</taxon>
        <taxon>Zingiberales</taxon>
        <taxon>Musaceae</taxon>
        <taxon>Ensete</taxon>
    </lineage>
</organism>
<name>A0A426X324_ENSVE</name>
<reference evidence="1 2" key="1">
    <citation type="journal article" date="2014" name="Agronomy (Basel)">
        <title>A Draft Genome Sequence for Ensete ventricosum, the Drought-Tolerant Tree Against Hunger.</title>
        <authorList>
            <person name="Harrison J."/>
            <person name="Moore K.A."/>
            <person name="Paszkiewicz K."/>
            <person name="Jones T."/>
            <person name="Grant M."/>
            <person name="Ambacheew D."/>
            <person name="Muzemil S."/>
            <person name="Studholme D.J."/>
        </authorList>
    </citation>
    <scope>NUCLEOTIDE SEQUENCE [LARGE SCALE GENOMIC DNA]</scope>
</reference>
<feature type="non-terminal residue" evidence="1">
    <location>
        <position position="1"/>
    </location>
</feature>
<dbReference type="Proteomes" id="UP000287651">
    <property type="component" value="Unassembled WGS sequence"/>
</dbReference>
<gene>
    <name evidence="1" type="ORF">B296_00044714</name>
</gene>
<protein>
    <submittedName>
        <fullName evidence="1">Uncharacterized protein</fullName>
    </submittedName>
</protein>
<evidence type="ECO:0000313" key="2">
    <source>
        <dbReference type="Proteomes" id="UP000287651"/>
    </source>
</evidence>
<accession>A0A426X324</accession>
<sequence>ARKGGWLQGTRKGLSPAGAIVPAAGVATPWQGNCYQRARAAAACAGAIAATTAQRGKEGLRHPWAKRMILPL</sequence>
<dbReference type="EMBL" id="AMZH03028013">
    <property type="protein sequence ID" value="RRT33885.1"/>
    <property type="molecule type" value="Genomic_DNA"/>
</dbReference>
<evidence type="ECO:0000313" key="1">
    <source>
        <dbReference type="EMBL" id="RRT33885.1"/>
    </source>
</evidence>
<proteinExistence type="predicted"/>
<dbReference type="AlphaFoldDB" id="A0A426X324"/>